<evidence type="ECO:0000256" key="2">
    <source>
        <dbReference type="ARBA" id="ARBA00004396"/>
    </source>
</evidence>
<comment type="subunit">
    <text evidence="4">Homooligomers form large rather nonselective pores in plastidial outer membranes.</text>
</comment>
<evidence type="ECO:0000256" key="9">
    <source>
        <dbReference type="ARBA" id="ARBA00022692"/>
    </source>
</evidence>
<protein>
    <submittedName>
        <fullName evidence="14">Uncharacterized protein</fullName>
    </submittedName>
</protein>
<evidence type="ECO:0000256" key="6">
    <source>
        <dbReference type="ARBA" id="ARBA00022452"/>
    </source>
</evidence>
<keyword evidence="5" id="KW-0813">Transport</keyword>
<dbReference type="EMBL" id="JADFTS010000004">
    <property type="protein sequence ID" value="KAF9609423.1"/>
    <property type="molecule type" value="Genomic_DNA"/>
</dbReference>
<dbReference type="Proteomes" id="UP000631114">
    <property type="component" value="Unassembled WGS sequence"/>
</dbReference>
<sequence length="224" mass="25578">MMKASVKGRYETDKNSTALANFSFNTGTDVKLKASLTDATFVNGPSLNGLILSVEKPGSFIVDYNVPNKDFRFQFMNNVKIADKTLKLNYIHGQGDNRTMVDGTLVFDLNNKVSANYMFGTGNCKLKYSYLHGGVRTFEPCYDVSKNCWDFTFSQRVYGEDLFRATYQTSSKVLGVDWSRDSKINGIFKVFNFFFPIFVFNLSICEFGRRSKKAEVNCREYVEY</sequence>
<keyword evidence="8" id="KW-0934">Plastid</keyword>
<proteinExistence type="predicted"/>
<evidence type="ECO:0000256" key="1">
    <source>
        <dbReference type="ARBA" id="ARBA00002327"/>
    </source>
</evidence>
<dbReference type="GO" id="GO:0034765">
    <property type="term" value="P:regulation of monoatomic ion transmembrane transport"/>
    <property type="evidence" value="ECO:0007669"/>
    <property type="project" value="InterPro"/>
</dbReference>
<dbReference type="AlphaFoldDB" id="A0A835I3Q2"/>
<dbReference type="PANTHER" id="PTHR35284">
    <property type="entry name" value="OUTER ENVELOPE PORE PROTEIN 24A, CHLOROPLASTIC-RELATED"/>
    <property type="match status" value="1"/>
</dbReference>
<gene>
    <name evidence="14" type="ORF">IFM89_016223</name>
</gene>
<evidence type="ECO:0000256" key="5">
    <source>
        <dbReference type="ARBA" id="ARBA00022448"/>
    </source>
</evidence>
<dbReference type="GO" id="GO:0022843">
    <property type="term" value="F:voltage-gated monoatomic cation channel activity"/>
    <property type="evidence" value="ECO:0007669"/>
    <property type="project" value="InterPro"/>
</dbReference>
<dbReference type="GO" id="GO:0015288">
    <property type="term" value="F:porin activity"/>
    <property type="evidence" value="ECO:0007669"/>
    <property type="project" value="UniProtKB-KW"/>
</dbReference>
<dbReference type="GO" id="GO:0009707">
    <property type="term" value="C:chloroplast outer membrane"/>
    <property type="evidence" value="ECO:0007669"/>
    <property type="project" value="UniProtKB-SubCell"/>
</dbReference>
<evidence type="ECO:0000256" key="3">
    <source>
        <dbReference type="ARBA" id="ARBA00004441"/>
    </source>
</evidence>
<evidence type="ECO:0000313" key="14">
    <source>
        <dbReference type="EMBL" id="KAF9609423.1"/>
    </source>
</evidence>
<evidence type="ECO:0000256" key="13">
    <source>
        <dbReference type="ARBA" id="ARBA00023136"/>
    </source>
</evidence>
<keyword evidence="12" id="KW-0626">Porin</keyword>
<evidence type="ECO:0000256" key="4">
    <source>
        <dbReference type="ARBA" id="ARBA00011593"/>
    </source>
</evidence>
<keyword evidence="10" id="KW-1002">Plastid outer membrane</keyword>
<name>A0A835I3Q2_9MAGN</name>
<evidence type="ECO:0000256" key="8">
    <source>
        <dbReference type="ARBA" id="ARBA00022640"/>
    </source>
</evidence>
<dbReference type="OrthoDB" id="1185978at2759"/>
<keyword evidence="7" id="KW-0150">Chloroplast</keyword>
<comment type="caution">
    <text evidence="14">The sequence shown here is derived from an EMBL/GenBank/DDBJ whole genome shotgun (WGS) entry which is preliminary data.</text>
</comment>
<keyword evidence="9" id="KW-0812">Transmembrane</keyword>
<comment type="function">
    <text evidence="1">High-conductance voltage-dependent solute channel with a slight selectivity for cations transporting triosephosphates, dicarboxylic acids, ATP, inorganic phosphate (Pi), sugars, and positively or negatively charged amino acids.</text>
</comment>
<keyword evidence="6" id="KW-1134">Transmembrane beta strand</keyword>
<dbReference type="InterPro" id="IPR034626">
    <property type="entry name" value="OEP24"/>
</dbReference>
<reference evidence="14 15" key="1">
    <citation type="submission" date="2020-10" db="EMBL/GenBank/DDBJ databases">
        <title>The Coptis chinensis genome and diversification of protoberbering-type alkaloids.</title>
        <authorList>
            <person name="Wang B."/>
            <person name="Shu S."/>
            <person name="Song C."/>
            <person name="Liu Y."/>
        </authorList>
    </citation>
    <scope>NUCLEOTIDE SEQUENCE [LARGE SCALE GENOMIC DNA]</scope>
    <source>
        <strain evidence="14">HL-2020</strain>
        <tissue evidence="14">Leaf</tissue>
    </source>
</reference>
<evidence type="ECO:0000256" key="11">
    <source>
        <dbReference type="ARBA" id="ARBA00023065"/>
    </source>
</evidence>
<dbReference type="PANTHER" id="PTHR35284:SF1">
    <property type="entry name" value="OUTER ENVELOPE PORE PROTEIN 24A, CHLOROPLASTIC-RELATED"/>
    <property type="match status" value="1"/>
</dbReference>
<evidence type="ECO:0000256" key="7">
    <source>
        <dbReference type="ARBA" id="ARBA00022528"/>
    </source>
</evidence>
<keyword evidence="15" id="KW-1185">Reference proteome</keyword>
<dbReference type="GO" id="GO:0034426">
    <property type="term" value="C:etioplast membrane"/>
    <property type="evidence" value="ECO:0007669"/>
    <property type="project" value="UniProtKB-SubCell"/>
</dbReference>
<comment type="subcellular location">
    <subcellularLocation>
        <location evidence="2">Plastid</location>
        <location evidence="2">Chloroplast outer membrane</location>
        <topology evidence="2">Multi-pass membrane protein</topology>
    </subcellularLocation>
    <subcellularLocation>
        <location evidence="3">Plastid</location>
        <location evidence="3">Etioplast membrane</location>
        <topology evidence="3">Multi-pass membrane protein</topology>
    </subcellularLocation>
</comment>
<organism evidence="14 15">
    <name type="scientific">Coptis chinensis</name>
    <dbReference type="NCBI Taxonomy" id="261450"/>
    <lineage>
        <taxon>Eukaryota</taxon>
        <taxon>Viridiplantae</taxon>
        <taxon>Streptophyta</taxon>
        <taxon>Embryophyta</taxon>
        <taxon>Tracheophyta</taxon>
        <taxon>Spermatophyta</taxon>
        <taxon>Magnoliopsida</taxon>
        <taxon>Ranunculales</taxon>
        <taxon>Ranunculaceae</taxon>
        <taxon>Coptidoideae</taxon>
        <taxon>Coptis</taxon>
    </lineage>
</organism>
<keyword evidence="11" id="KW-0406">Ion transport</keyword>
<dbReference type="GO" id="GO:0046930">
    <property type="term" value="C:pore complex"/>
    <property type="evidence" value="ECO:0007669"/>
    <property type="project" value="UniProtKB-KW"/>
</dbReference>
<evidence type="ECO:0000313" key="15">
    <source>
        <dbReference type="Proteomes" id="UP000631114"/>
    </source>
</evidence>
<accession>A0A835I3Q2</accession>
<evidence type="ECO:0000256" key="10">
    <source>
        <dbReference type="ARBA" id="ARBA00022805"/>
    </source>
</evidence>
<evidence type="ECO:0000256" key="12">
    <source>
        <dbReference type="ARBA" id="ARBA00023114"/>
    </source>
</evidence>
<keyword evidence="13" id="KW-0472">Membrane</keyword>